<feature type="domain" description="DUF8032" evidence="2">
    <location>
        <begin position="246"/>
        <end position="334"/>
    </location>
</feature>
<dbReference type="VEuPathDB" id="FungiDB:LCOR_11201.1"/>
<proteinExistence type="predicted"/>
<comment type="caution">
    <text evidence="3">The sequence shown here is derived from an EMBL/GenBank/DDBJ whole genome shotgun (WGS) entry which is preliminary data.</text>
</comment>
<dbReference type="AlphaFoldDB" id="A0A068SF04"/>
<feature type="region of interest" description="Disordered" evidence="1">
    <location>
        <begin position="45"/>
        <end position="71"/>
    </location>
</feature>
<evidence type="ECO:0000259" key="2">
    <source>
        <dbReference type="Pfam" id="PF26087"/>
    </source>
</evidence>
<dbReference type="PANTHER" id="PTHR22949:SF0">
    <property type="entry name" value="RE27538P"/>
    <property type="match status" value="1"/>
</dbReference>
<dbReference type="STRING" id="1263082.A0A068SF04"/>
<gene>
    <name evidence="3" type="ORF">LCOR_11201.1</name>
</gene>
<name>A0A068SF04_9FUNG</name>
<keyword evidence="3" id="KW-0687">Ribonucleoprotein</keyword>
<evidence type="ECO:0000256" key="1">
    <source>
        <dbReference type="SAM" id="MobiDB-lite"/>
    </source>
</evidence>
<feature type="domain" description="DUF8032" evidence="2">
    <location>
        <begin position="84"/>
        <end position="177"/>
    </location>
</feature>
<dbReference type="Pfam" id="PF26087">
    <property type="entry name" value="DUF8032"/>
    <property type="match status" value="2"/>
</dbReference>
<organism evidence="3 4">
    <name type="scientific">Lichtheimia corymbifera JMRC:FSU:9682</name>
    <dbReference type="NCBI Taxonomy" id="1263082"/>
    <lineage>
        <taxon>Eukaryota</taxon>
        <taxon>Fungi</taxon>
        <taxon>Fungi incertae sedis</taxon>
        <taxon>Mucoromycota</taxon>
        <taxon>Mucoromycotina</taxon>
        <taxon>Mucoromycetes</taxon>
        <taxon>Mucorales</taxon>
        <taxon>Lichtheimiaceae</taxon>
        <taxon>Lichtheimia</taxon>
    </lineage>
</organism>
<dbReference type="PANTHER" id="PTHR22949">
    <property type="entry name" value="WHITE COLLAR 2 PROTEIN WC2"/>
    <property type="match status" value="1"/>
</dbReference>
<feature type="compositionally biased region" description="Polar residues" evidence="1">
    <location>
        <begin position="381"/>
        <end position="396"/>
    </location>
</feature>
<feature type="compositionally biased region" description="Polar residues" evidence="1">
    <location>
        <begin position="61"/>
        <end position="71"/>
    </location>
</feature>
<reference evidence="3" key="1">
    <citation type="submission" date="2013-08" db="EMBL/GenBank/DDBJ databases">
        <title>Gene expansion shapes genome architecture in the human pathogen Lichtheimia corymbifera: an evolutionary genomics analysis in the ancient terrestrial Mucorales (Mucoromycotina).</title>
        <authorList>
            <person name="Schwartze V.U."/>
            <person name="Winter S."/>
            <person name="Shelest E."/>
            <person name="Marcet-Houben M."/>
            <person name="Horn F."/>
            <person name="Wehner S."/>
            <person name="Hoffmann K."/>
            <person name="Riege K."/>
            <person name="Sammeth M."/>
            <person name="Nowrousian M."/>
            <person name="Valiante V."/>
            <person name="Linde J."/>
            <person name="Jacobsen I.D."/>
            <person name="Marz M."/>
            <person name="Brakhage A.A."/>
            <person name="Gabaldon T."/>
            <person name="Bocker S."/>
            <person name="Voigt K."/>
        </authorList>
    </citation>
    <scope>NUCLEOTIDE SEQUENCE [LARGE SCALE GENOMIC DNA]</scope>
    <source>
        <strain evidence="3">FSU 9682</strain>
    </source>
</reference>
<dbReference type="Proteomes" id="UP000027586">
    <property type="component" value="Unassembled WGS sequence"/>
</dbReference>
<accession>A0A068SF04</accession>
<feature type="region of interest" description="Disordered" evidence="1">
    <location>
        <begin position="337"/>
        <end position="396"/>
    </location>
</feature>
<dbReference type="GO" id="GO:0005840">
    <property type="term" value="C:ribosome"/>
    <property type="evidence" value="ECO:0007669"/>
    <property type="project" value="UniProtKB-KW"/>
</dbReference>
<dbReference type="OrthoDB" id="5599902at2759"/>
<keyword evidence="3" id="KW-0689">Ribosomal protein</keyword>
<dbReference type="InterPro" id="IPR058345">
    <property type="entry name" value="DUF8032"/>
</dbReference>
<keyword evidence="4" id="KW-1185">Reference proteome</keyword>
<evidence type="ECO:0000313" key="3">
    <source>
        <dbReference type="EMBL" id="CDH60417.1"/>
    </source>
</evidence>
<feature type="compositionally biased region" description="Low complexity" evidence="1">
    <location>
        <begin position="359"/>
        <end position="371"/>
    </location>
</feature>
<dbReference type="EMBL" id="CBTN010000092">
    <property type="protein sequence ID" value="CDH60417.1"/>
    <property type="molecule type" value="Genomic_DNA"/>
</dbReference>
<protein>
    <submittedName>
        <fullName evidence="3">Ribosomal protein l24e</fullName>
    </submittedName>
</protein>
<sequence>MDDISLTLNDLLHAPDKAEQALEDLSAEQIAMIEQTIRRVKKRKLEQREDEEYNPRPASRPRTTTKCNNASRSEPVVEIRDGIEWVSFVYSHNRVVKKYSIRTDIQNVSLDSLDENFKLDNCVYPRANLPKDTYRGNRWNYETECNRLGWKLAWLNKSEIAGKRGLIQRAVDSYRNRTPSMRSRRVARQAKLLNGTLRKRKQQQSQQEAPPTPSASEAEEEEEDHCVFPTSLAAATVKSAHSPKTLIIMDETNNRIRIKINVDGVSLDNIPLDFRQANTVFPRAASSTHSDPQRYIEESICNELGWKLAWLNPRFLANKKTLLQRAMDMYRTKFMPAFQPRRRSTSPPSPSIDTMSVLPPSTASSTPSMQPSTPPPMETTAPHQSQQVAYSPSATESSLDEDLVLQHPNIVPDLLTANALIDPCLMLSNPYIPPPPPLSDTTQLEEPWFKLEQDDYNISHYISYDNLF</sequence>
<feature type="region of interest" description="Disordered" evidence="1">
    <location>
        <begin position="196"/>
        <end position="223"/>
    </location>
</feature>
<evidence type="ECO:0000313" key="4">
    <source>
        <dbReference type="Proteomes" id="UP000027586"/>
    </source>
</evidence>